<dbReference type="Proteomes" id="UP000663722">
    <property type="component" value="Chromosome"/>
</dbReference>
<organism evidence="3 4">
    <name type="scientific">Desulfonema magnum</name>
    <dbReference type="NCBI Taxonomy" id="45655"/>
    <lineage>
        <taxon>Bacteria</taxon>
        <taxon>Pseudomonadati</taxon>
        <taxon>Thermodesulfobacteriota</taxon>
        <taxon>Desulfobacteria</taxon>
        <taxon>Desulfobacterales</taxon>
        <taxon>Desulfococcaceae</taxon>
        <taxon>Desulfonema</taxon>
    </lineage>
</organism>
<proteinExistence type="predicted"/>
<dbReference type="InterPro" id="IPR052216">
    <property type="entry name" value="CRISPR_Csm3_endoribonuclease"/>
</dbReference>
<dbReference type="RefSeq" id="WP_207679577.1">
    <property type="nucleotide sequence ID" value="NZ_CP061800.1"/>
</dbReference>
<evidence type="ECO:0000256" key="1">
    <source>
        <dbReference type="ARBA" id="ARBA00023118"/>
    </source>
</evidence>
<protein>
    <submittedName>
        <fullName evidence="3">CRISPR type III-associated RAMP domain-containing protein</fullName>
    </submittedName>
</protein>
<accession>A0A975GSG7</accession>
<dbReference type="EMBL" id="CP061800">
    <property type="protein sequence ID" value="QTA92051.1"/>
    <property type="molecule type" value="Genomic_DNA"/>
</dbReference>
<evidence type="ECO:0000313" key="3">
    <source>
        <dbReference type="EMBL" id="QTA92051.1"/>
    </source>
</evidence>
<name>A0A975GSG7_9BACT</name>
<keyword evidence="1" id="KW-0051">Antiviral defense</keyword>
<dbReference type="GO" id="GO:0051607">
    <property type="term" value="P:defense response to virus"/>
    <property type="evidence" value="ECO:0007669"/>
    <property type="project" value="UniProtKB-KW"/>
</dbReference>
<dbReference type="PANTHER" id="PTHR35579:SF3">
    <property type="entry name" value="CRISPR SYSTEM CMS ENDORIBONUCLEASE CSM3"/>
    <property type="match status" value="1"/>
</dbReference>
<sequence>MPQNENFWNPYRMIPVRERIEKKPPLTDEKFKGKSGVISCSLENLTPLFIGGNRNFGENFLTRDGKCVIPGSSLKGMLRSLAEIVGGGCFVVADRKVKHDSRYKACDNANSLCVACRMFGMMERGRNARVHRGNISIGDALMREENPKAKAYDVLLSSCGTRHEPFYRSPQTGNVDGKSRKLYFHQPNRTDSVPNVPDKLRSRAWKIRALQPGHHFDFEVQFSNLRSEEIRLLLYVLALEEEVSVTLGEEQIRLRGPLRHKLGNAKPLGMGSCHISVEKLVYLAAPRARFASLREPEDTVYEGDALINELSGMRRGFIGDTSPTMQQLRKMMVWDENDSRSFKYPEYHWFKNPENSRKPLKAI</sequence>
<gene>
    <name evidence="3" type="ORF">dnm_081250</name>
</gene>
<dbReference type="KEGG" id="dmm:dnm_081250"/>
<dbReference type="CDD" id="cd09726">
    <property type="entry name" value="RAMP_I_III"/>
    <property type="match status" value="1"/>
</dbReference>
<dbReference type="InterPro" id="IPR005537">
    <property type="entry name" value="RAMP_III_fam"/>
</dbReference>
<dbReference type="PANTHER" id="PTHR35579">
    <property type="entry name" value="CRISPR SYSTEM CMS ENDORIBONUCLEASE CSM3"/>
    <property type="match status" value="1"/>
</dbReference>
<evidence type="ECO:0000313" key="4">
    <source>
        <dbReference type="Proteomes" id="UP000663722"/>
    </source>
</evidence>
<keyword evidence="4" id="KW-1185">Reference proteome</keyword>
<dbReference type="Pfam" id="PF03787">
    <property type="entry name" value="RAMPs"/>
    <property type="match status" value="1"/>
</dbReference>
<feature type="domain" description="CRISPR type III-associated protein" evidence="2">
    <location>
        <begin position="42"/>
        <end position="240"/>
    </location>
</feature>
<evidence type="ECO:0000259" key="2">
    <source>
        <dbReference type="Pfam" id="PF03787"/>
    </source>
</evidence>
<reference evidence="3" key="1">
    <citation type="journal article" date="2021" name="Microb. Physiol.">
        <title>Proteogenomic Insights into the Physiology of Marine, Sulfate-Reducing, Filamentous Desulfonema limicola and Desulfonema magnum.</title>
        <authorList>
            <person name="Schnaars V."/>
            <person name="Wohlbrand L."/>
            <person name="Scheve S."/>
            <person name="Hinrichs C."/>
            <person name="Reinhardt R."/>
            <person name="Rabus R."/>
        </authorList>
    </citation>
    <scope>NUCLEOTIDE SEQUENCE</scope>
    <source>
        <strain evidence="3">4be13</strain>
    </source>
</reference>
<dbReference type="AlphaFoldDB" id="A0A975GSG7"/>